<comment type="subcellular location">
    <subcellularLocation>
        <location evidence="1">Nucleus</location>
    </subcellularLocation>
</comment>
<dbReference type="Pfam" id="PF03985">
    <property type="entry name" value="Paf1"/>
    <property type="match status" value="1"/>
</dbReference>
<dbReference type="AlphaFoldDB" id="A0AA88U4S4"/>
<feature type="compositionally biased region" description="Low complexity" evidence="4">
    <location>
        <begin position="568"/>
        <end position="586"/>
    </location>
</feature>
<evidence type="ECO:0000256" key="4">
    <source>
        <dbReference type="SAM" id="MobiDB-lite"/>
    </source>
</evidence>
<feature type="compositionally biased region" description="Polar residues" evidence="4">
    <location>
        <begin position="256"/>
        <end position="266"/>
    </location>
</feature>
<evidence type="ECO:0000256" key="1">
    <source>
        <dbReference type="ARBA" id="ARBA00004123"/>
    </source>
</evidence>
<keyword evidence="6" id="KW-1185">Reference proteome</keyword>
<name>A0AA88U4S4_9ASTE</name>
<feature type="compositionally biased region" description="Pro residues" evidence="4">
    <location>
        <begin position="68"/>
        <end position="131"/>
    </location>
</feature>
<comment type="similarity">
    <text evidence="2">Belongs to the PAF1 family.</text>
</comment>
<feature type="region of interest" description="Disordered" evidence="4">
    <location>
        <begin position="1"/>
        <end position="297"/>
    </location>
</feature>
<feature type="region of interest" description="Disordered" evidence="4">
    <location>
        <begin position="545"/>
        <end position="617"/>
    </location>
</feature>
<organism evidence="5 6">
    <name type="scientific">Escallonia rubra</name>
    <dbReference type="NCBI Taxonomy" id="112253"/>
    <lineage>
        <taxon>Eukaryota</taxon>
        <taxon>Viridiplantae</taxon>
        <taxon>Streptophyta</taxon>
        <taxon>Embryophyta</taxon>
        <taxon>Tracheophyta</taxon>
        <taxon>Spermatophyta</taxon>
        <taxon>Magnoliopsida</taxon>
        <taxon>eudicotyledons</taxon>
        <taxon>Gunneridae</taxon>
        <taxon>Pentapetalae</taxon>
        <taxon>asterids</taxon>
        <taxon>campanulids</taxon>
        <taxon>Escalloniales</taxon>
        <taxon>Escalloniaceae</taxon>
        <taxon>Escallonia</taxon>
    </lineage>
</organism>
<feature type="region of interest" description="Disordered" evidence="4">
    <location>
        <begin position="310"/>
        <end position="362"/>
    </location>
</feature>
<protein>
    <submittedName>
        <fullName evidence="5">Uncharacterized protein</fullName>
    </submittedName>
</protein>
<feature type="compositionally biased region" description="Pro residues" evidence="4">
    <location>
        <begin position="21"/>
        <end position="34"/>
    </location>
</feature>
<reference evidence="5" key="1">
    <citation type="submission" date="2022-12" db="EMBL/GenBank/DDBJ databases">
        <title>Draft genome assemblies for two species of Escallonia (Escalloniales).</title>
        <authorList>
            <person name="Chanderbali A."/>
            <person name="Dervinis C."/>
            <person name="Anghel I."/>
            <person name="Soltis D."/>
            <person name="Soltis P."/>
            <person name="Zapata F."/>
        </authorList>
    </citation>
    <scope>NUCLEOTIDE SEQUENCE</scope>
    <source>
        <strain evidence="5">UCBG92.1500</strain>
        <tissue evidence="5">Leaf</tissue>
    </source>
</reference>
<evidence type="ECO:0000313" key="6">
    <source>
        <dbReference type="Proteomes" id="UP001187471"/>
    </source>
</evidence>
<evidence type="ECO:0000256" key="2">
    <source>
        <dbReference type="ARBA" id="ARBA00007560"/>
    </source>
</evidence>
<dbReference type="GO" id="GO:0006368">
    <property type="term" value="P:transcription elongation by RNA polymerase II"/>
    <property type="evidence" value="ECO:0007669"/>
    <property type="project" value="InterPro"/>
</dbReference>
<dbReference type="InterPro" id="IPR007133">
    <property type="entry name" value="RNA_pol_II-assoc_Paf1"/>
</dbReference>
<dbReference type="EMBL" id="JAVXUO010002601">
    <property type="protein sequence ID" value="KAK2971129.1"/>
    <property type="molecule type" value="Genomic_DNA"/>
</dbReference>
<gene>
    <name evidence="5" type="ORF">RJ640_008553</name>
</gene>
<evidence type="ECO:0000313" key="5">
    <source>
        <dbReference type="EMBL" id="KAK2971129.1"/>
    </source>
</evidence>
<dbReference type="GO" id="GO:0016593">
    <property type="term" value="C:Cdc73/Paf1 complex"/>
    <property type="evidence" value="ECO:0007669"/>
    <property type="project" value="InterPro"/>
</dbReference>
<feature type="compositionally biased region" description="Pro residues" evidence="4">
    <location>
        <begin position="1"/>
        <end position="12"/>
    </location>
</feature>
<feature type="compositionally biased region" description="Basic and acidic residues" evidence="4">
    <location>
        <begin position="224"/>
        <end position="255"/>
    </location>
</feature>
<feature type="compositionally biased region" description="Polar residues" evidence="4">
    <location>
        <begin position="608"/>
        <end position="617"/>
    </location>
</feature>
<feature type="compositionally biased region" description="Polar residues" evidence="4">
    <location>
        <begin position="36"/>
        <end position="47"/>
    </location>
</feature>
<dbReference type="GO" id="GO:0000993">
    <property type="term" value="F:RNA polymerase II complex binding"/>
    <property type="evidence" value="ECO:0007669"/>
    <property type="project" value="TreeGrafter"/>
</dbReference>
<evidence type="ECO:0000256" key="3">
    <source>
        <dbReference type="ARBA" id="ARBA00023242"/>
    </source>
</evidence>
<dbReference type="Proteomes" id="UP001187471">
    <property type="component" value="Unassembled WGS sequence"/>
</dbReference>
<dbReference type="PANTHER" id="PTHR23188">
    <property type="entry name" value="RNA POLYMERASE II-ASSOCIATED FACTOR 1 HOMOLOG"/>
    <property type="match status" value="1"/>
</dbReference>
<comment type="caution">
    <text evidence="5">The sequence shown here is derived from an EMBL/GenBank/DDBJ whole genome shotgun (WGS) entry which is preliminary data.</text>
</comment>
<dbReference type="GO" id="GO:0003682">
    <property type="term" value="F:chromatin binding"/>
    <property type="evidence" value="ECO:0007669"/>
    <property type="project" value="TreeGrafter"/>
</dbReference>
<keyword evidence="3" id="KW-0539">Nucleus</keyword>
<sequence length="617" mass="69171">MASYRPFPPPPQSTFAAPQPNQNPLPPPPAPPPQQSRGGNSQYTQSWGGYAGGGDAPPNYTQNYTQMHPPPPNYQQHYAPPPPPPPRNQIPQPPQQYPYPPPPPPPPPESSYPPPPPPSMPVNVPPQPAPPASMYYPSSQYSHFNHHQPPLQPLQPPPPPPPPPSSPPSLSFPPPPPPTQPPSPPPPPAITQSRESKPAPTKQHRAAIPPIPGRKLNGPSGGRIETEEERRVRKKKELEKQRQDDKHRQQLKDSQNKVLQKTQMLSSGIKGQASISGSHMGDRRATPFLSGERSENRLKKPTTFLCKLKFRNELPDPTAQPKLLSLRRDKDRPSKGEKLHLDPEDEELLRDDDPVTPIKKDGFKRKERPIDQGFSWLVKTQYISPLSMEATKQSLTEKQAKELRDNRGGRNILENFNNRYDDQFVVATFDSAPTADSEIYSKFEKPVRDAHECQAIMKSFMATTSDSAKPDKFLAYMVPSTDELSKDIYDEHEDVSFTWVREYHYDVRGDTADDPTTYLVAFGESEARYAPLPTKLILRKKRAKEGKSSEEVEHFPVPSRVTVRRRSTASAVELKEPGSYSSTKGSSKTRRVDMEGRRQHVVQDTDMDQSSGAEYSD</sequence>
<feature type="compositionally biased region" description="Basic and acidic residues" evidence="4">
    <location>
        <begin position="590"/>
        <end position="603"/>
    </location>
</feature>
<feature type="compositionally biased region" description="Pro residues" evidence="4">
    <location>
        <begin position="150"/>
        <end position="189"/>
    </location>
</feature>
<proteinExistence type="inferred from homology"/>
<accession>A0AA88U4S4</accession>
<feature type="compositionally biased region" description="Basic and acidic residues" evidence="4">
    <location>
        <begin position="545"/>
        <end position="554"/>
    </location>
</feature>
<dbReference type="PANTHER" id="PTHR23188:SF12">
    <property type="entry name" value="RNA POLYMERASE II-ASSOCIATED FACTOR 1 HOMOLOG"/>
    <property type="match status" value="1"/>
</dbReference>
<feature type="compositionally biased region" description="Basic and acidic residues" evidence="4">
    <location>
        <begin position="326"/>
        <end position="342"/>
    </location>
</feature>
<feature type="compositionally biased region" description="Low complexity" evidence="4">
    <location>
        <begin position="132"/>
        <end position="142"/>
    </location>
</feature>